<dbReference type="Proteomes" id="UP000002743">
    <property type="component" value="Chromosome"/>
</dbReference>
<name>C6XC64_METGS</name>
<proteinExistence type="predicted"/>
<evidence type="ECO:0000313" key="2">
    <source>
        <dbReference type="Proteomes" id="UP000002743"/>
    </source>
</evidence>
<dbReference type="AlphaFoldDB" id="C6XC64"/>
<accession>C6XC64</accession>
<evidence type="ECO:0000313" key="1">
    <source>
        <dbReference type="EMBL" id="ACT50139.1"/>
    </source>
</evidence>
<reference evidence="1 2" key="2">
    <citation type="journal article" date="2011" name="J. Bacteriol.">
        <title>Genomes of three methylotrophs from a single niche uncover genetic and metabolic divergence of Methylophilaceae.</title>
        <authorList>
            <person name="Lapidus A."/>
            <person name="Clum A."/>
            <person name="Labutti K."/>
            <person name="Kaluzhnaya M.G."/>
            <person name="Lim S."/>
            <person name="Beck D.A."/>
            <person name="Glavina Del Rio T."/>
            <person name="Nolan M."/>
            <person name="Mavromatis K."/>
            <person name="Huntemann M."/>
            <person name="Lucas S."/>
            <person name="Lidstrom M.E."/>
            <person name="Ivanova N."/>
            <person name="Chistoserdova L."/>
        </authorList>
    </citation>
    <scope>NUCLEOTIDE SEQUENCE [LARGE SCALE GENOMIC DNA]</scope>
    <source>
        <strain evidence="1 2">SIP3-4</strain>
    </source>
</reference>
<gene>
    <name evidence="1" type="ordered locus">Msip34_0891</name>
</gene>
<dbReference type="KEGG" id="mei:Msip34_0891"/>
<dbReference type="STRING" id="582744.Msip34_0891"/>
<dbReference type="EMBL" id="CP001674">
    <property type="protein sequence ID" value="ACT50139.1"/>
    <property type="molecule type" value="Genomic_DNA"/>
</dbReference>
<protein>
    <submittedName>
        <fullName evidence="1">Uncharacterized protein</fullName>
    </submittedName>
</protein>
<keyword evidence="2" id="KW-1185">Reference proteome</keyword>
<dbReference type="HOGENOM" id="CLU_2451188_0_0_4"/>
<reference evidence="2" key="1">
    <citation type="submission" date="2009-07" db="EMBL/GenBank/DDBJ databases">
        <title>Complete sequence of chromosome of Methylovorus sp. SIP3-4.</title>
        <authorList>
            <person name="Lucas S."/>
            <person name="Copeland A."/>
            <person name="Lapidus A."/>
            <person name="Glavina del Rio T."/>
            <person name="Tice H."/>
            <person name="Bruce D."/>
            <person name="Goodwin L."/>
            <person name="Pitluck S."/>
            <person name="Clum A."/>
            <person name="Larimer F."/>
            <person name="Land M."/>
            <person name="Hauser L."/>
            <person name="Kyrpides N."/>
            <person name="Mikhailova N."/>
            <person name="Kayluzhnaya M."/>
            <person name="Chistoserdova L."/>
        </authorList>
    </citation>
    <scope>NUCLEOTIDE SEQUENCE [LARGE SCALE GENOMIC DNA]</scope>
    <source>
        <strain evidence="2">SIP3-4</strain>
    </source>
</reference>
<sequence>MHAFQAKHLAARGAFEVSMLMQRIFLRVLEAASPVMPHNSVRQTMLQQPVQNAVKSDPVKGCFAAQSLQDFRMGEGVLSARQYIEYGNT</sequence>
<organism evidence="1 2">
    <name type="scientific">Methylovorus glucosotrophus (strain SIP3-4)</name>
    <dbReference type="NCBI Taxonomy" id="582744"/>
    <lineage>
        <taxon>Bacteria</taxon>
        <taxon>Pseudomonadati</taxon>
        <taxon>Pseudomonadota</taxon>
        <taxon>Betaproteobacteria</taxon>
        <taxon>Nitrosomonadales</taxon>
        <taxon>Methylophilaceae</taxon>
        <taxon>Methylovorus</taxon>
    </lineage>
</organism>